<protein>
    <recommendedName>
        <fullName evidence="10">Cysteine-rich protein 1</fullName>
    </recommendedName>
</protein>
<organism evidence="14 15">
    <name type="scientific">Phlebiopsis gigantea (strain 11061_1 CR5-6)</name>
    <name type="common">White-rot fungus</name>
    <name type="synonym">Peniophora gigantea</name>
    <dbReference type="NCBI Taxonomy" id="745531"/>
    <lineage>
        <taxon>Eukaryota</taxon>
        <taxon>Fungi</taxon>
        <taxon>Dikarya</taxon>
        <taxon>Basidiomycota</taxon>
        <taxon>Agaricomycotina</taxon>
        <taxon>Agaricomycetes</taxon>
        <taxon>Polyporales</taxon>
        <taxon>Phanerochaetaceae</taxon>
        <taxon>Phlebiopsis</taxon>
    </lineage>
</organism>
<evidence type="ECO:0000256" key="7">
    <source>
        <dbReference type="ARBA" id="ARBA00023038"/>
    </source>
</evidence>
<dbReference type="GO" id="GO:0030695">
    <property type="term" value="F:GTPase regulator activity"/>
    <property type="evidence" value="ECO:0007669"/>
    <property type="project" value="UniProtKB-ARBA"/>
</dbReference>
<keyword evidence="6" id="KW-0007">Acetylation</keyword>
<dbReference type="PANTHER" id="PTHR24215:SF35">
    <property type="entry name" value="MUSCLE LIM PROTEIN MLP84B"/>
    <property type="match status" value="1"/>
</dbReference>
<keyword evidence="2" id="KW-0488">Methylation</keyword>
<evidence type="ECO:0000313" key="14">
    <source>
        <dbReference type="EMBL" id="KIP09441.1"/>
    </source>
</evidence>
<evidence type="ECO:0000256" key="8">
    <source>
        <dbReference type="ARBA" id="ARBA00023242"/>
    </source>
</evidence>
<dbReference type="CDD" id="cd09326">
    <property type="entry name" value="LIM_CRP_like"/>
    <property type="match status" value="2"/>
</dbReference>
<proteinExistence type="predicted"/>
<keyword evidence="5 11" id="KW-0862">Zinc</keyword>
<evidence type="ECO:0000256" key="9">
    <source>
        <dbReference type="ARBA" id="ARBA00055254"/>
    </source>
</evidence>
<keyword evidence="15" id="KW-1185">Reference proteome</keyword>
<dbReference type="GO" id="GO:0005737">
    <property type="term" value="C:cytoplasm"/>
    <property type="evidence" value="ECO:0007669"/>
    <property type="project" value="TreeGrafter"/>
</dbReference>
<gene>
    <name evidence="14" type="ORF">PHLGIDRAFT_102870</name>
</gene>
<evidence type="ECO:0000256" key="2">
    <source>
        <dbReference type="ARBA" id="ARBA00022481"/>
    </source>
</evidence>
<dbReference type="GO" id="GO:0005634">
    <property type="term" value="C:nucleus"/>
    <property type="evidence" value="ECO:0007669"/>
    <property type="project" value="UniProtKB-SubCell"/>
</dbReference>
<dbReference type="EMBL" id="KN840466">
    <property type="protein sequence ID" value="KIP09441.1"/>
    <property type="molecule type" value="Genomic_DNA"/>
</dbReference>
<sequence length="278" mass="29747">MHPFGGTPICPRCSRAVYAAEQIMGPGRKVYHKPCLTCTSCKKRLDSYNLVEHNQDPYCKTCHVKNFGTRDLRHANLPDRDDVLLSPPTSPLRAASSLPQTSPRNNAPSLPPRKTPPTSLYNGARAGSPTPIFKPTHSWSPKRTSFSGPPPAPSSPGEVAELSPKGSAPQKEDDEDWEPPTVAATPAHTGRGASGLPRTFGGSNPSCGKCGKTVYFAEQAKAIGKTYHRGCLRCGECNTLLDSTRLTEKDGEPFCKHCYGKLYGPAGNGYALLGKAGG</sequence>
<accession>A0A0C3S2E3</accession>
<dbReference type="FunFam" id="2.10.110.10:FF:000001">
    <property type="entry name" value="Cysteine and glycine-rich protein 1"/>
    <property type="match status" value="1"/>
</dbReference>
<name>A0A0C3S2E3_PHLG1</name>
<evidence type="ECO:0000256" key="3">
    <source>
        <dbReference type="ARBA" id="ARBA00022723"/>
    </source>
</evidence>
<dbReference type="GO" id="GO:0046872">
    <property type="term" value="F:metal ion binding"/>
    <property type="evidence" value="ECO:0007669"/>
    <property type="project" value="UniProtKB-KW"/>
</dbReference>
<comment type="function">
    <text evidence="9">Seems to have a role in zinc absorption and may function as an intracellular zinc transport protein.</text>
</comment>
<dbReference type="Gene3D" id="2.10.110.10">
    <property type="entry name" value="Cysteine Rich Protein"/>
    <property type="match status" value="2"/>
</dbReference>
<keyword evidence="4" id="KW-0677">Repeat</keyword>
<evidence type="ECO:0000256" key="6">
    <source>
        <dbReference type="ARBA" id="ARBA00022990"/>
    </source>
</evidence>
<dbReference type="STRING" id="745531.A0A0C3S2E3"/>
<dbReference type="OrthoDB" id="8062037at2759"/>
<dbReference type="PROSITE" id="PS00478">
    <property type="entry name" value="LIM_DOMAIN_1"/>
    <property type="match status" value="2"/>
</dbReference>
<evidence type="ECO:0000256" key="12">
    <source>
        <dbReference type="SAM" id="MobiDB-lite"/>
    </source>
</evidence>
<dbReference type="PANTHER" id="PTHR24215">
    <property type="entry name" value="RHO-GTPASE-ACTIVATING PROTEIN LRG1"/>
    <property type="match status" value="1"/>
</dbReference>
<feature type="domain" description="LIM zinc-binding" evidence="13">
    <location>
        <begin position="205"/>
        <end position="265"/>
    </location>
</feature>
<evidence type="ECO:0000256" key="5">
    <source>
        <dbReference type="ARBA" id="ARBA00022833"/>
    </source>
</evidence>
<evidence type="ECO:0000256" key="4">
    <source>
        <dbReference type="ARBA" id="ARBA00022737"/>
    </source>
</evidence>
<dbReference type="HOGENOM" id="CLU_054591_0_0_1"/>
<feature type="region of interest" description="Disordered" evidence="12">
    <location>
        <begin position="78"/>
        <end position="199"/>
    </location>
</feature>
<reference evidence="14 15" key="1">
    <citation type="journal article" date="2014" name="PLoS Genet.">
        <title>Analysis of the Phlebiopsis gigantea genome, transcriptome and secretome provides insight into its pioneer colonization strategies of wood.</title>
        <authorList>
            <person name="Hori C."/>
            <person name="Ishida T."/>
            <person name="Igarashi K."/>
            <person name="Samejima M."/>
            <person name="Suzuki H."/>
            <person name="Master E."/>
            <person name="Ferreira P."/>
            <person name="Ruiz-Duenas F.J."/>
            <person name="Held B."/>
            <person name="Canessa P."/>
            <person name="Larrondo L.F."/>
            <person name="Schmoll M."/>
            <person name="Druzhinina I.S."/>
            <person name="Kubicek C.P."/>
            <person name="Gaskell J.A."/>
            <person name="Kersten P."/>
            <person name="St John F."/>
            <person name="Glasner J."/>
            <person name="Sabat G."/>
            <person name="Splinter BonDurant S."/>
            <person name="Syed K."/>
            <person name="Yadav J."/>
            <person name="Mgbeahuruike A.C."/>
            <person name="Kovalchuk A."/>
            <person name="Asiegbu F.O."/>
            <person name="Lackner G."/>
            <person name="Hoffmeister D."/>
            <person name="Rencoret J."/>
            <person name="Gutierrez A."/>
            <person name="Sun H."/>
            <person name="Lindquist E."/>
            <person name="Barry K."/>
            <person name="Riley R."/>
            <person name="Grigoriev I.V."/>
            <person name="Henrissat B."/>
            <person name="Kues U."/>
            <person name="Berka R.M."/>
            <person name="Martinez A.T."/>
            <person name="Covert S.F."/>
            <person name="Blanchette R.A."/>
            <person name="Cullen D."/>
        </authorList>
    </citation>
    <scope>NUCLEOTIDE SEQUENCE [LARGE SCALE GENOMIC DNA]</scope>
    <source>
        <strain evidence="14 15">11061_1 CR5-6</strain>
    </source>
</reference>
<keyword evidence="7 11" id="KW-0440">LIM domain</keyword>
<dbReference type="GO" id="GO:0030036">
    <property type="term" value="P:actin cytoskeleton organization"/>
    <property type="evidence" value="ECO:0007669"/>
    <property type="project" value="TreeGrafter"/>
</dbReference>
<evidence type="ECO:0000256" key="10">
    <source>
        <dbReference type="ARBA" id="ARBA00072537"/>
    </source>
</evidence>
<evidence type="ECO:0000259" key="13">
    <source>
        <dbReference type="PROSITE" id="PS50023"/>
    </source>
</evidence>
<dbReference type="FunFam" id="2.10.110.10:FF:000054">
    <property type="entry name" value="Cysteine-rich protein 1"/>
    <property type="match status" value="1"/>
</dbReference>
<dbReference type="PROSITE" id="PS50023">
    <property type="entry name" value="LIM_DOMAIN_2"/>
    <property type="match status" value="2"/>
</dbReference>
<evidence type="ECO:0000256" key="11">
    <source>
        <dbReference type="PROSITE-ProRule" id="PRU00125"/>
    </source>
</evidence>
<dbReference type="Pfam" id="PF00412">
    <property type="entry name" value="LIM"/>
    <property type="match status" value="2"/>
</dbReference>
<dbReference type="SMART" id="SM00132">
    <property type="entry name" value="LIM"/>
    <property type="match status" value="2"/>
</dbReference>
<evidence type="ECO:0000256" key="1">
    <source>
        <dbReference type="ARBA" id="ARBA00004123"/>
    </source>
</evidence>
<feature type="domain" description="LIM zinc-binding" evidence="13">
    <location>
        <begin position="8"/>
        <end position="69"/>
    </location>
</feature>
<dbReference type="Proteomes" id="UP000053257">
    <property type="component" value="Unassembled WGS sequence"/>
</dbReference>
<feature type="compositionally biased region" description="Polar residues" evidence="12">
    <location>
        <begin position="97"/>
        <end position="108"/>
    </location>
</feature>
<keyword evidence="8" id="KW-0539">Nucleus</keyword>
<dbReference type="InterPro" id="IPR001781">
    <property type="entry name" value="Znf_LIM"/>
</dbReference>
<evidence type="ECO:0000313" key="15">
    <source>
        <dbReference type="Proteomes" id="UP000053257"/>
    </source>
</evidence>
<comment type="subcellular location">
    <subcellularLocation>
        <location evidence="1">Nucleus</location>
    </subcellularLocation>
</comment>
<dbReference type="SUPFAM" id="SSF57716">
    <property type="entry name" value="Glucocorticoid receptor-like (DNA-binding domain)"/>
    <property type="match status" value="4"/>
</dbReference>
<keyword evidence="3 11" id="KW-0479">Metal-binding</keyword>
<dbReference type="AlphaFoldDB" id="A0A0C3S2E3"/>